<keyword evidence="3" id="KW-1185">Reference proteome</keyword>
<protein>
    <submittedName>
        <fullName evidence="2">Uncharacterized protein</fullName>
    </submittedName>
</protein>
<dbReference type="EMBL" id="BAAAPN010000057">
    <property type="protein sequence ID" value="GAA1767165.1"/>
    <property type="molecule type" value="Genomic_DNA"/>
</dbReference>
<sequence length="66" mass="6775">MAQLVATVTADSGWAPSGEGDTNDVYQQALGSDRTRTRDGLAITFVVPDAGEPAVIGGDLGLMLPK</sequence>
<evidence type="ECO:0000256" key="1">
    <source>
        <dbReference type="SAM" id="MobiDB-lite"/>
    </source>
</evidence>
<organism evidence="2 3">
    <name type="scientific">Nostocoides vanveenii</name>
    <dbReference type="NCBI Taxonomy" id="330835"/>
    <lineage>
        <taxon>Bacteria</taxon>
        <taxon>Bacillati</taxon>
        <taxon>Actinomycetota</taxon>
        <taxon>Actinomycetes</taxon>
        <taxon>Micrococcales</taxon>
        <taxon>Intrasporangiaceae</taxon>
        <taxon>Nostocoides</taxon>
    </lineage>
</organism>
<gene>
    <name evidence="2" type="ORF">GCM10009810_27380</name>
</gene>
<reference evidence="3" key="1">
    <citation type="journal article" date="2019" name="Int. J. Syst. Evol. Microbiol.">
        <title>The Global Catalogue of Microorganisms (GCM) 10K type strain sequencing project: providing services to taxonomists for standard genome sequencing and annotation.</title>
        <authorList>
            <consortium name="The Broad Institute Genomics Platform"/>
            <consortium name="The Broad Institute Genome Sequencing Center for Infectious Disease"/>
            <person name="Wu L."/>
            <person name="Ma J."/>
        </authorList>
    </citation>
    <scope>NUCLEOTIDE SEQUENCE [LARGE SCALE GENOMIC DNA]</scope>
    <source>
        <strain evidence="3">JCM 15591</strain>
    </source>
</reference>
<name>A0ABP4X031_9MICO</name>
<dbReference type="Proteomes" id="UP001501475">
    <property type="component" value="Unassembled WGS sequence"/>
</dbReference>
<evidence type="ECO:0000313" key="2">
    <source>
        <dbReference type="EMBL" id="GAA1767165.1"/>
    </source>
</evidence>
<proteinExistence type="predicted"/>
<accession>A0ABP4X031</accession>
<dbReference type="RefSeq" id="WP_344067361.1">
    <property type="nucleotide sequence ID" value="NZ_BAAAPN010000057.1"/>
</dbReference>
<comment type="caution">
    <text evidence="2">The sequence shown here is derived from an EMBL/GenBank/DDBJ whole genome shotgun (WGS) entry which is preliminary data.</text>
</comment>
<evidence type="ECO:0000313" key="3">
    <source>
        <dbReference type="Proteomes" id="UP001501475"/>
    </source>
</evidence>
<feature type="region of interest" description="Disordered" evidence="1">
    <location>
        <begin position="1"/>
        <end position="24"/>
    </location>
</feature>